<dbReference type="Gene3D" id="3.40.50.300">
    <property type="entry name" value="P-loop containing nucleotide triphosphate hydrolases"/>
    <property type="match status" value="1"/>
</dbReference>
<evidence type="ECO:0000256" key="6">
    <source>
        <dbReference type="ARBA" id="ARBA00022967"/>
    </source>
</evidence>
<evidence type="ECO:0000256" key="7">
    <source>
        <dbReference type="ARBA" id="ARBA00023136"/>
    </source>
</evidence>
<feature type="non-terminal residue" evidence="8">
    <location>
        <position position="89"/>
    </location>
</feature>
<keyword evidence="6" id="KW-1278">Translocase</keyword>
<dbReference type="EMBL" id="JABCLB010000509">
    <property type="protein sequence ID" value="NMU82096.1"/>
    <property type="molecule type" value="Genomic_DNA"/>
</dbReference>
<keyword evidence="5" id="KW-0997">Cell inner membrane</keyword>
<dbReference type="InterPro" id="IPR027417">
    <property type="entry name" value="P-loop_NTPase"/>
</dbReference>
<dbReference type="GO" id="GO:0016020">
    <property type="term" value="C:membrane"/>
    <property type="evidence" value="ECO:0007669"/>
    <property type="project" value="UniProtKB-SubCell"/>
</dbReference>
<keyword evidence="4" id="KW-1003">Cell membrane</keyword>
<dbReference type="InterPro" id="IPR050388">
    <property type="entry name" value="ABC_Ni/Peptide_Import"/>
</dbReference>
<sequence length="89" mass="9719">IARALIVEPCVLVADEPTSSLDPVSRKQILDLLAGIQKSRQMRLILVTHDLDAAQTLCDEILVLDKGRVVEHGTAQNVTNNPSHLITRA</sequence>
<dbReference type="SUPFAM" id="SSF52540">
    <property type="entry name" value="P-loop containing nucleoside triphosphate hydrolases"/>
    <property type="match status" value="1"/>
</dbReference>
<gene>
    <name evidence="8" type="ORF">HKB16_04305</name>
</gene>
<name>A0A7Y0SEP6_VIBPH</name>
<evidence type="ECO:0000256" key="4">
    <source>
        <dbReference type="ARBA" id="ARBA00022475"/>
    </source>
</evidence>
<keyword evidence="8" id="KW-0067">ATP-binding</keyword>
<evidence type="ECO:0000256" key="5">
    <source>
        <dbReference type="ARBA" id="ARBA00022519"/>
    </source>
</evidence>
<evidence type="ECO:0000313" key="8">
    <source>
        <dbReference type="EMBL" id="NMU82096.1"/>
    </source>
</evidence>
<protein>
    <submittedName>
        <fullName evidence="8">ABC transporter ATP-binding protein</fullName>
    </submittedName>
</protein>
<dbReference type="AlphaFoldDB" id="A0A7Y0SEP6"/>
<comment type="caution">
    <text evidence="8">The sequence shown here is derived from an EMBL/GenBank/DDBJ whole genome shotgun (WGS) entry which is preliminary data.</text>
</comment>
<accession>A0A7Y0SEP6</accession>
<dbReference type="PANTHER" id="PTHR43297">
    <property type="entry name" value="OLIGOPEPTIDE TRANSPORT ATP-BINDING PROTEIN APPD"/>
    <property type="match status" value="1"/>
</dbReference>
<dbReference type="Proteomes" id="UP000518904">
    <property type="component" value="Unassembled WGS sequence"/>
</dbReference>
<evidence type="ECO:0000256" key="2">
    <source>
        <dbReference type="ARBA" id="ARBA00005417"/>
    </source>
</evidence>
<evidence type="ECO:0000256" key="3">
    <source>
        <dbReference type="ARBA" id="ARBA00022448"/>
    </source>
</evidence>
<dbReference type="GO" id="GO:0005524">
    <property type="term" value="F:ATP binding"/>
    <property type="evidence" value="ECO:0007669"/>
    <property type="project" value="UniProtKB-KW"/>
</dbReference>
<reference evidence="8 9" key="1">
    <citation type="submission" date="2020-04" db="EMBL/GenBank/DDBJ databases">
        <title>Whole-genome sequencing of Vibrio spp. from China reveals different genetic environments of blaCTX-M-14 among diverse lineages.</title>
        <authorList>
            <person name="Zheng Z."/>
            <person name="Ye L."/>
            <person name="Chen S."/>
        </authorList>
    </citation>
    <scope>NUCLEOTIDE SEQUENCE [LARGE SCALE GENOMIC DNA]</scope>
    <source>
        <strain evidence="8 9">Vb0551</strain>
    </source>
</reference>
<proteinExistence type="inferred from homology"/>
<organism evidence="8 9">
    <name type="scientific">Vibrio parahaemolyticus</name>
    <dbReference type="NCBI Taxonomy" id="670"/>
    <lineage>
        <taxon>Bacteria</taxon>
        <taxon>Pseudomonadati</taxon>
        <taxon>Pseudomonadota</taxon>
        <taxon>Gammaproteobacteria</taxon>
        <taxon>Vibrionales</taxon>
        <taxon>Vibrionaceae</taxon>
        <taxon>Vibrio</taxon>
    </lineage>
</organism>
<keyword evidence="8" id="KW-0547">Nucleotide-binding</keyword>
<comment type="similarity">
    <text evidence="2">Belongs to the ABC transporter superfamily.</text>
</comment>
<feature type="non-terminal residue" evidence="8">
    <location>
        <position position="1"/>
    </location>
</feature>
<keyword evidence="7" id="KW-0472">Membrane</keyword>
<dbReference type="PANTHER" id="PTHR43297:SF14">
    <property type="entry name" value="ATPASE AAA-TYPE CORE DOMAIN-CONTAINING PROTEIN"/>
    <property type="match status" value="1"/>
</dbReference>
<evidence type="ECO:0000256" key="1">
    <source>
        <dbReference type="ARBA" id="ARBA00004370"/>
    </source>
</evidence>
<comment type="subcellular location">
    <subcellularLocation>
        <location evidence="1">Membrane</location>
    </subcellularLocation>
</comment>
<keyword evidence="3" id="KW-0813">Transport</keyword>
<evidence type="ECO:0000313" key="9">
    <source>
        <dbReference type="Proteomes" id="UP000518904"/>
    </source>
</evidence>